<name>A0A151K222_9HYME</name>
<dbReference type="InterPro" id="IPR021109">
    <property type="entry name" value="Peptidase_aspartic_dom_sf"/>
</dbReference>
<dbReference type="AlphaFoldDB" id="A0A151K222"/>
<gene>
    <name evidence="2" type="ORF">ALC62_00091</name>
</gene>
<evidence type="ECO:0000313" key="2">
    <source>
        <dbReference type="EMBL" id="KYN50063.1"/>
    </source>
</evidence>
<reference evidence="2 3" key="1">
    <citation type="submission" date="2016-03" db="EMBL/GenBank/DDBJ databases">
        <title>Cyphomyrmex costatus WGS genome.</title>
        <authorList>
            <person name="Nygaard S."/>
            <person name="Hu H."/>
            <person name="Boomsma J."/>
            <person name="Zhang G."/>
        </authorList>
    </citation>
    <scope>NUCLEOTIDE SEQUENCE [LARGE SCALE GENOMIC DNA]</scope>
    <source>
        <strain evidence="2">MS0001</strain>
        <tissue evidence="2">Whole body</tissue>
    </source>
</reference>
<evidence type="ECO:0000256" key="1">
    <source>
        <dbReference type="SAM" id="MobiDB-lite"/>
    </source>
</evidence>
<dbReference type="CDD" id="cd00303">
    <property type="entry name" value="retropepsin_like"/>
    <property type="match status" value="1"/>
</dbReference>
<dbReference type="EMBL" id="LKEX01009279">
    <property type="protein sequence ID" value="KYN50063.1"/>
    <property type="molecule type" value="Genomic_DNA"/>
</dbReference>
<organism evidence="2 3">
    <name type="scientific">Cyphomyrmex costatus</name>
    <dbReference type="NCBI Taxonomy" id="456900"/>
    <lineage>
        <taxon>Eukaryota</taxon>
        <taxon>Metazoa</taxon>
        <taxon>Ecdysozoa</taxon>
        <taxon>Arthropoda</taxon>
        <taxon>Hexapoda</taxon>
        <taxon>Insecta</taxon>
        <taxon>Pterygota</taxon>
        <taxon>Neoptera</taxon>
        <taxon>Endopterygota</taxon>
        <taxon>Hymenoptera</taxon>
        <taxon>Apocrita</taxon>
        <taxon>Aculeata</taxon>
        <taxon>Formicoidea</taxon>
        <taxon>Formicidae</taxon>
        <taxon>Myrmicinae</taxon>
        <taxon>Cyphomyrmex</taxon>
    </lineage>
</organism>
<proteinExistence type="predicted"/>
<dbReference type="STRING" id="456900.A0A151K222"/>
<protein>
    <submittedName>
        <fullName evidence="2">Uncharacterized protein</fullName>
    </submittedName>
</protein>
<dbReference type="Gene3D" id="2.40.70.10">
    <property type="entry name" value="Acid Proteases"/>
    <property type="match status" value="1"/>
</dbReference>
<dbReference type="Proteomes" id="UP000078542">
    <property type="component" value="Unassembled WGS sequence"/>
</dbReference>
<keyword evidence="3" id="KW-1185">Reference proteome</keyword>
<feature type="compositionally biased region" description="Basic and acidic residues" evidence="1">
    <location>
        <begin position="1"/>
        <end position="13"/>
    </location>
</feature>
<sequence length="234" mass="26675">MELIDKNRSHQDTSKQSTAHAKTNKVDKKVNVATAAKEECEVCTGQHRLFKCAEFIKLSVPARTNKIKQLKLCINSTIRAEQKDNLEIQEELNVNMARKNQSQIILSTAQVLIEDANGERHLCRALLDPGSQTNVITKTLVNKMKYKTLKTSKVISGINNERVNYTEMVRIRMRLLHIKFEAEMECIVMPYTTEQLLQVRIDIQSIPITEKMKLADPEFHEPSNIDLLIGAGLF</sequence>
<accession>A0A151K222</accession>
<feature type="region of interest" description="Disordered" evidence="1">
    <location>
        <begin position="1"/>
        <end position="25"/>
    </location>
</feature>
<comment type="caution">
    <text evidence="2">The sequence shown here is derived from an EMBL/GenBank/DDBJ whole genome shotgun (WGS) entry which is preliminary data.</text>
</comment>
<evidence type="ECO:0000313" key="3">
    <source>
        <dbReference type="Proteomes" id="UP000078542"/>
    </source>
</evidence>